<gene>
    <name evidence="7" type="primary">pspA</name>
    <name evidence="8" type="ORF">B9R14_13160</name>
    <name evidence="7" type="ORF">HVS_09025</name>
</gene>
<reference evidence="8 10" key="2">
    <citation type="journal article" date="2018" name="Syst. Appl. Microbiol.">
        <title>Characterization and high-quality draft genome sequence of Herbivorax saccincola A7, an anaerobic, alkaliphilic, thermophilic, cellulolytic, and xylanolytic bacterium.</title>
        <authorList>
            <person name="Aikawa S."/>
            <person name="Baramee S."/>
            <person name="Sermsathanaswadi J."/>
            <person name="Thianheng P."/>
            <person name="Tachaapaikoon C."/>
            <person name="Shikata A."/>
            <person name="Waeonukul R."/>
            <person name="Pason P."/>
            <person name="Ratanakhanokchai K."/>
            <person name="Kosugi A."/>
        </authorList>
    </citation>
    <scope>NUCLEOTIDE SEQUENCE [LARGE SCALE GENOMIC DNA]</scope>
    <source>
        <strain evidence="8 10">A7</strain>
    </source>
</reference>
<evidence type="ECO:0000256" key="4">
    <source>
        <dbReference type="ARBA" id="ARBA00023235"/>
    </source>
</evidence>
<keyword evidence="3" id="KW-0324">Glycolysis</keyword>
<dbReference type="GO" id="GO:0006096">
    <property type="term" value="P:glycolytic process"/>
    <property type="evidence" value="ECO:0007669"/>
    <property type="project" value="UniProtKB-KW"/>
</dbReference>
<proteinExistence type="inferred from homology"/>
<organism evidence="7 9">
    <name type="scientific">Acetivibrio saccincola</name>
    <dbReference type="NCBI Taxonomy" id="1677857"/>
    <lineage>
        <taxon>Bacteria</taxon>
        <taxon>Bacillati</taxon>
        <taxon>Bacillota</taxon>
        <taxon>Clostridia</taxon>
        <taxon>Eubacteriales</taxon>
        <taxon>Oscillospiraceae</taxon>
        <taxon>Acetivibrio</taxon>
    </lineage>
</organism>
<dbReference type="Pfam" id="PF00300">
    <property type="entry name" value="His_Phos_1"/>
    <property type="match status" value="1"/>
</dbReference>
<evidence type="ECO:0000256" key="5">
    <source>
        <dbReference type="PIRSR" id="PIRSR613078-1"/>
    </source>
</evidence>
<dbReference type="EC" id="5.4.2.11" evidence="2"/>
<dbReference type="GO" id="GO:0004619">
    <property type="term" value="F:phosphoglycerate mutase activity"/>
    <property type="evidence" value="ECO:0007669"/>
    <property type="project" value="UniProtKB-EC"/>
</dbReference>
<dbReference type="InterPro" id="IPR013078">
    <property type="entry name" value="His_Pase_superF_clade-1"/>
</dbReference>
<name>A0A2K9EM99_9FIRM</name>
<dbReference type="AlphaFoldDB" id="A0A2K9EM99"/>
<dbReference type="Proteomes" id="UP000239720">
    <property type="component" value="Unassembled WGS sequence"/>
</dbReference>
<evidence type="ECO:0000256" key="3">
    <source>
        <dbReference type="ARBA" id="ARBA00023152"/>
    </source>
</evidence>
<feature type="active site" description="Tele-phosphohistidine intermediate" evidence="5">
    <location>
        <position position="10"/>
    </location>
</feature>
<accession>A0A2K9EM99</accession>
<reference evidence="7 9" key="1">
    <citation type="submission" date="2017-12" db="EMBL/GenBank/DDBJ databases">
        <title>Complete genome sequence of Herbivorax saccincola GGR1, a novel Cellulosome-producing hydrolytic bacterium in a thermophilic biogas plant, established by Illumina and Nanopore MinION sequencing.</title>
        <authorList>
            <person name="Pechtl A."/>
            <person name="Ruckert C."/>
            <person name="Koeck D.E."/>
            <person name="Maus I."/>
            <person name="Winkler A."/>
            <person name="Kalinowski J."/>
            <person name="Puhler A."/>
            <person name="Schwarz W.W."/>
            <person name="Zverlov V.V."/>
            <person name="Schluter A."/>
            <person name="Liebl W."/>
        </authorList>
    </citation>
    <scope>NUCLEOTIDE SEQUENCE [LARGE SCALE GENOMIC DNA]</scope>
    <source>
        <strain evidence="7">GGR1</strain>
        <strain evidence="9">SR1</strain>
    </source>
</reference>
<protein>
    <recommendedName>
        <fullName evidence="2">phosphoglycerate mutase (2,3-diphosphoglycerate-dependent)</fullName>
        <ecNumber evidence="2">5.4.2.11</ecNumber>
    </recommendedName>
</protein>
<keyword evidence="4" id="KW-0413">Isomerase</keyword>
<dbReference type="EMBL" id="NEMB01000003">
    <property type="protein sequence ID" value="PQQ67602.1"/>
    <property type="molecule type" value="Genomic_DNA"/>
</dbReference>
<evidence type="ECO:0000313" key="9">
    <source>
        <dbReference type="Proteomes" id="UP000233534"/>
    </source>
</evidence>
<dbReference type="EMBL" id="CP025197">
    <property type="protein sequence ID" value="AUG57711.1"/>
    <property type="molecule type" value="Genomic_DNA"/>
</dbReference>
<dbReference type="Gene3D" id="3.40.50.1240">
    <property type="entry name" value="Phosphoglycerate mutase-like"/>
    <property type="match status" value="1"/>
</dbReference>
<feature type="active site" description="Proton donor/acceptor" evidence="5">
    <location>
        <position position="83"/>
    </location>
</feature>
<dbReference type="KEGG" id="hsc:HVS_09025"/>
<comment type="similarity">
    <text evidence="1">Belongs to the phosphoglycerate mutase family. BPG-dependent PGAM subfamily.</text>
</comment>
<dbReference type="SMART" id="SM00855">
    <property type="entry name" value="PGAM"/>
    <property type="match status" value="1"/>
</dbReference>
<feature type="binding site" evidence="6">
    <location>
        <begin position="9"/>
        <end position="16"/>
    </location>
    <ligand>
        <name>substrate</name>
    </ligand>
</feature>
<feature type="binding site" evidence="6">
    <location>
        <position position="59"/>
    </location>
    <ligand>
        <name>substrate</name>
    </ligand>
</feature>
<evidence type="ECO:0000313" key="7">
    <source>
        <dbReference type="EMBL" id="AUG57711.1"/>
    </source>
</evidence>
<keyword evidence="7" id="KW-0378">Hydrolase</keyword>
<keyword evidence="9" id="KW-1185">Reference proteome</keyword>
<dbReference type="GO" id="GO:0016787">
    <property type="term" value="F:hydrolase activity"/>
    <property type="evidence" value="ECO:0007669"/>
    <property type="project" value="UniProtKB-KW"/>
</dbReference>
<sequence>MKTTLIFVRHAEAEGNLNRVFHGWTDADITEKGHIQAKLAAESLKDRKIDVIYSSSMKRAIKTAEYIAKSKNLPIIRTDKLKEINGGDWEGKKWEELPELWPKEYDTWENSPHSHKMPNGENMVEFQKRLIDEVEYIIKNNKGKNICIVTHGTAIRTLMCYFFRWDLTEMIKIKWYDNTSITIVEHDGKEYKVVLEGDASHLGKEYSTIENQEWWVEYIKKYNNIK</sequence>
<dbReference type="PANTHER" id="PTHR11931">
    <property type="entry name" value="PHOSPHOGLYCERATE MUTASE"/>
    <property type="match status" value="1"/>
</dbReference>
<dbReference type="InterPro" id="IPR005952">
    <property type="entry name" value="Phosphogly_mut1"/>
</dbReference>
<evidence type="ECO:0000256" key="2">
    <source>
        <dbReference type="ARBA" id="ARBA00012028"/>
    </source>
</evidence>
<evidence type="ECO:0000313" key="8">
    <source>
        <dbReference type="EMBL" id="PQQ67602.1"/>
    </source>
</evidence>
<dbReference type="CDD" id="cd07067">
    <property type="entry name" value="HP_PGM_like"/>
    <property type="match status" value="1"/>
</dbReference>
<dbReference type="OrthoDB" id="9781415at2"/>
<dbReference type="RefSeq" id="WP_101301387.1">
    <property type="nucleotide sequence ID" value="NZ_CP025197.1"/>
</dbReference>
<dbReference type="SUPFAM" id="SSF53254">
    <property type="entry name" value="Phosphoglycerate mutase-like"/>
    <property type="match status" value="1"/>
</dbReference>
<dbReference type="InterPro" id="IPR029033">
    <property type="entry name" value="His_PPase_superfam"/>
</dbReference>
<evidence type="ECO:0000256" key="1">
    <source>
        <dbReference type="ARBA" id="ARBA00006717"/>
    </source>
</evidence>
<evidence type="ECO:0000256" key="6">
    <source>
        <dbReference type="PIRSR" id="PIRSR613078-2"/>
    </source>
</evidence>
<evidence type="ECO:0000313" key="10">
    <source>
        <dbReference type="Proteomes" id="UP000239720"/>
    </source>
</evidence>
<dbReference type="Proteomes" id="UP000233534">
    <property type="component" value="Chromosome"/>
</dbReference>